<dbReference type="AlphaFoldDB" id="A0A9D4PCE9"/>
<reference evidence="1" key="2">
    <citation type="submission" date="2021-09" db="EMBL/GenBank/DDBJ databases">
        <authorList>
            <person name="Jia N."/>
            <person name="Wang J."/>
            <person name="Shi W."/>
            <person name="Du L."/>
            <person name="Sun Y."/>
            <person name="Zhan W."/>
            <person name="Jiang J."/>
            <person name="Wang Q."/>
            <person name="Zhang B."/>
            <person name="Ji P."/>
            <person name="Sakyi L.B."/>
            <person name="Cui X."/>
            <person name="Yuan T."/>
            <person name="Jiang B."/>
            <person name="Yang W."/>
            <person name="Lam T.T.-Y."/>
            <person name="Chang Q."/>
            <person name="Ding S."/>
            <person name="Wang X."/>
            <person name="Zhu J."/>
            <person name="Ruan X."/>
            <person name="Zhao L."/>
            <person name="Wei J."/>
            <person name="Que T."/>
            <person name="Du C."/>
            <person name="Cheng J."/>
            <person name="Dai P."/>
            <person name="Han X."/>
            <person name="Huang E."/>
            <person name="Gao Y."/>
            <person name="Liu J."/>
            <person name="Shao H."/>
            <person name="Ye R."/>
            <person name="Li L."/>
            <person name="Wei W."/>
            <person name="Wang X."/>
            <person name="Wang C."/>
            <person name="Huo Q."/>
            <person name="Li W."/>
            <person name="Guo W."/>
            <person name="Chen H."/>
            <person name="Chen S."/>
            <person name="Zhou L."/>
            <person name="Zhou L."/>
            <person name="Ni X."/>
            <person name="Tian J."/>
            <person name="Zhou Y."/>
            <person name="Sheng Y."/>
            <person name="Liu T."/>
            <person name="Pan Y."/>
            <person name="Xia L."/>
            <person name="Li J."/>
            <person name="Zhao F."/>
            <person name="Cao W."/>
        </authorList>
    </citation>
    <scope>NUCLEOTIDE SEQUENCE</scope>
    <source>
        <strain evidence="1">Rsan-2018</strain>
        <tissue evidence="1">Larvae</tissue>
    </source>
</reference>
<proteinExistence type="predicted"/>
<reference evidence="1" key="1">
    <citation type="journal article" date="2020" name="Cell">
        <title>Large-Scale Comparative Analyses of Tick Genomes Elucidate Their Genetic Diversity and Vector Capacities.</title>
        <authorList>
            <consortium name="Tick Genome and Microbiome Consortium (TIGMIC)"/>
            <person name="Jia N."/>
            <person name="Wang J."/>
            <person name="Shi W."/>
            <person name="Du L."/>
            <person name="Sun Y."/>
            <person name="Zhan W."/>
            <person name="Jiang J.F."/>
            <person name="Wang Q."/>
            <person name="Zhang B."/>
            <person name="Ji P."/>
            <person name="Bell-Sakyi L."/>
            <person name="Cui X.M."/>
            <person name="Yuan T.T."/>
            <person name="Jiang B.G."/>
            <person name="Yang W.F."/>
            <person name="Lam T.T."/>
            <person name="Chang Q.C."/>
            <person name="Ding S.J."/>
            <person name="Wang X.J."/>
            <person name="Zhu J.G."/>
            <person name="Ruan X.D."/>
            <person name="Zhao L."/>
            <person name="Wei J.T."/>
            <person name="Ye R.Z."/>
            <person name="Que T.C."/>
            <person name="Du C.H."/>
            <person name="Zhou Y.H."/>
            <person name="Cheng J.X."/>
            <person name="Dai P.F."/>
            <person name="Guo W.B."/>
            <person name="Han X.H."/>
            <person name="Huang E.J."/>
            <person name="Li L.F."/>
            <person name="Wei W."/>
            <person name="Gao Y.C."/>
            <person name="Liu J.Z."/>
            <person name="Shao H.Z."/>
            <person name="Wang X."/>
            <person name="Wang C.C."/>
            <person name="Yang T.C."/>
            <person name="Huo Q.B."/>
            <person name="Li W."/>
            <person name="Chen H.Y."/>
            <person name="Chen S.E."/>
            <person name="Zhou L.G."/>
            <person name="Ni X.B."/>
            <person name="Tian J.H."/>
            <person name="Sheng Y."/>
            <person name="Liu T."/>
            <person name="Pan Y.S."/>
            <person name="Xia L.Y."/>
            <person name="Li J."/>
            <person name="Zhao F."/>
            <person name="Cao W.C."/>
        </authorList>
    </citation>
    <scope>NUCLEOTIDE SEQUENCE</scope>
    <source>
        <strain evidence="1">Rsan-2018</strain>
    </source>
</reference>
<gene>
    <name evidence="1" type="ORF">HPB52_001028</name>
</gene>
<comment type="caution">
    <text evidence="1">The sequence shown here is derived from an EMBL/GenBank/DDBJ whole genome shotgun (WGS) entry which is preliminary data.</text>
</comment>
<sequence>MPTARTIDRTSSNADETGQAAAIGGLCSRQPCNVAECGEGREDVAGGGSHRSAPVVVCAVCRSPLHMRQHDGGSAPGLSTSRRE</sequence>
<evidence type="ECO:0000313" key="2">
    <source>
        <dbReference type="Proteomes" id="UP000821837"/>
    </source>
</evidence>
<accession>A0A9D4PCE9</accession>
<protein>
    <submittedName>
        <fullName evidence="1">Uncharacterized protein</fullName>
    </submittedName>
</protein>
<organism evidence="1 2">
    <name type="scientific">Rhipicephalus sanguineus</name>
    <name type="common">Brown dog tick</name>
    <name type="synonym">Ixodes sanguineus</name>
    <dbReference type="NCBI Taxonomy" id="34632"/>
    <lineage>
        <taxon>Eukaryota</taxon>
        <taxon>Metazoa</taxon>
        <taxon>Ecdysozoa</taxon>
        <taxon>Arthropoda</taxon>
        <taxon>Chelicerata</taxon>
        <taxon>Arachnida</taxon>
        <taxon>Acari</taxon>
        <taxon>Parasitiformes</taxon>
        <taxon>Ixodida</taxon>
        <taxon>Ixodoidea</taxon>
        <taxon>Ixodidae</taxon>
        <taxon>Rhipicephalinae</taxon>
        <taxon>Rhipicephalus</taxon>
        <taxon>Rhipicephalus</taxon>
    </lineage>
</organism>
<dbReference type="EMBL" id="JABSTV010001255">
    <property type="protein sequence ID" value="KAH7934844.1"/>
    <property type="molecule type" value="Genomic_DNA"/>
</dbReference>
<name>A0A9D4PCE9_RHISA</name>
<keyword evidence="2" id="KW-1185">Reference proteome</keyword>
<dbReference type="Proteomes" id="UP000821837">
    <property type="component" value="Unassembled WGS sequence"/>
</dbReference>
<evidence type="ECO:0000313" key="1">
    <source>
        <dbReference type="EMBL" id="KAH7934844.1"/>
    </source>
</evidence>